<dbReference type="RefSeq" id="WP_076836914.1">
    <property type="nucleotide sequence ID" value="NZ_CP019434.1"/>
</dbReference>
<dbReference type="AlphaFoldDB" id="A0A1P8UHF2"/>
<accession>A0A1P8UHF2</accession>
<gene>
    <name evidence="1" type="ORF">BW247_09345</name>
</gene>
<dbReference type="STRING" id="1765967.BW247_09345"/>
<proteinExistence type="predicted"/>
<dbReference type="InterPro" id="IPR025148">
    <property type="entry name" value="AtzG-like"/>
</dbReference>
<reference evidence="1 2" key="1">
    <citation type="submission" date="2017-01" db="EMBL/GenBank/DDBJ databases">
        <title>Draft sequence of Acidihalobacter ferrooxidans strain DSM 14175 (strain V8).</title>
        <authorList>
            <person name="Khaleque H.N."/>
            <person name="Ramsay J.P."/>
            <person name="Murphy R.J.T."/>
            <person name="Kaksonen A.H."/>
            <person name="Boxall N.J."/>
            <person name="Watkin E.L.J."/>
        </authorList>
    </citation>
    <scope>NUCLEOTIDE SEQUENCE [LARGE SCALE GENOMIC DNA]</scope>
    <source>
        <strain evidence="1 2">V8</strain>
    </source>
</reference>
<evidence type="ECO:0000313" key="1">
    <source>
        <dbReference type="EMBL" id="APZ43273.1"/>
    </source>
</evidence>
<dbReference type="EMBL" id="CP019434">
    <property type="protein sequence ID" value="APZ43273.1"/>
    <property type="molecule type" value="Genomic_DNA"/>
</dbReference>
<name>A0A1P8UHF2_9GAMM</name>
<dbReference type="Pfam" id="PF13318">
    <property type="entry name" value="AtzG-like"/>
    <property type="match status" value="1"/>
</dbReference>
<evidence type="ECO:0008006" key="3">
    <source>
        <dbReference type="Google" id="ProtNLM"/>
    </source>
</evidence>
<protein>
    <recommendedName>
        <fullName evidence="3">DUF4089 domain-containing protein</fullName>
    </recommendedName>
</protein>
<organism evidence="1 2">
    <name type="scientific">Acidihalobacter ferrooxydans</name>
    <dbReference type="NCBI Taxonomy" id="1765967"/>
    <lineage>
        <taxon>Bacteria</taxon>
        <taxon>Pseudomonadati</taxon>
        <taxon>Pseudomonadota</taxon>
        <taxon>Gammaproteobacteria</taxon>
        <taxon>Chromatiales</taxon>
        <taxon>Ectothiorhodospiraceae</taxon>
        <taxon>Acidihalobacter</taxon>
    </lineage>
</organism>
<evidence type="ECO:0000313" key="2">
    <source>
        <dbReference type="Proteomes" id="UP000243807"/>
    </source>
</evidence>
<dbReference type="KEGG" id="afy:BW247_09345"/>
<sequence length="60" mass="6713">MTPEELDAYIDLTAAQQKLTIEPAWRESVVTFYQLAARMAEVLEGHPLPPEEEPAPVFTA</sequence>
<dbReference type="Proteomes" id="UP000243807">
    <property type="component" value="Chromosome"/>
</dbReference>
<keyword evidence="2" id="KW-1185">Reference proteome</keyword>